<name>A0A6G0ZK94_APHCR</name>
<proteinExistence type="predicted"/>
<organism evidence="2 3">
    <name type="scientific">Aphis craccivora</name>
    <name type="common">Cowpea aphid</name>
    <dbReference type="NCBI Taxonomy" id="307492"/>
    <lineage>
        <taxon>Eukaryota</taxon>
        <taxon>Metazoa</taxon>
        <taxon>Ecdysozoa</taxon>
        <taxon>Arthropoda</taxon>
        <taxon>Hexapoda</taxon>
        <taxon>Insecta</taxon>
        <taxon>Pterygota</taxon>
        <taxon>Neoptera</taxon>
        <taxon>Paraneoptera</taxon>
        <taxon>Hemiptera</taxon>
        <taxon>Sternorrhyncha</taxon>
        <taxon>Aphidomorpha</taxon>
        <taxon>Aphidoidea</taxon>
        <taxon>Aphididae</taxon>
        <taxon>Aphidini</taxon>
        <taxon>Aphis</taxon>
        <taxon>Aphis</taxon>
    </lineage>
</organism>
<dbReference type="AlphaFoldDB" id="A0A6G0ZK94"/>
<evidence type="ECO:0000313" key="3">
    <source>
        <dbReference type="Proteomes" id="UP000478052"/>
    </source>
</evidence>
<feature type="region of interest" description="Disordered" evidence="1">
    <location>
        <begin position="169"/>
        <end position="234"/>
    </location>
</feature>
<gene>
    <name evidence="2" type="ORF">FWK35_00006379</name>
</gene>
<protein>
    <submittedName>
        <fullName evidence="2">Uncharacterized protein</fullName>
    </submittedName>
</protein>
<evidence type="ECO:0000256" key="1">
    <source>
        <dbReference type="SAM" id="MobiDB-lite"/>
    </source>
</evidence>
<dbReference type="EMBL" id="VUJU01000259">
    <property type="protein sequence ID" value="KAF0771738.1"/>
    <property type="molecule type" value="Genomic_DNA"/>
</dbReference>
<evidence type="ECO:0000313" key="2">
    <source>
        <dbReference type="EMBL" id="KAF0771738.1"/>
    </source>
</evidence>
<sequence length="234" mass="25877">MARLYVIIETLLFFLEKKTSARIHNGKENMRIKEGCPVISNPNSSGGGESCLTLTTWRGAKYSQGRQRHSRDNTRKPHPTANHRRLLLIIIVSKNRHNRCTFSLCPTTPPPLSSPKIGLNNIIYYAAFNSVRACVSSSSYRIVVGTDDGRTEGRAGASAVYVMVRPSLEKEEKKKKKKKKNTICNVRKGEGKVEGAGEKDMGRASALRQPNGDRCVTFAPGTSADIDSGPFRRL</sequence>
<comment type="caution">
    <text evidence="2">The sequence shown here is derived from an EMBL/GenBank/DDBJ whole genome shotgun (WGS) entry which is preliminary data.</text>
</comment>
<keyword evidence="3" id="KW-1185">Reference proteome</keyword>
<accession>A0A6G0ZK94</accession>
<dbReference type="Proteomes" id="UP000478052">
    <property type="component" value="Unassembled WGS sequence"/>
</dbReference>
<feature type="compositionally biased region" description="Basic and acidic residues" evidence="1">
    <location>
        <begin position="187"/>
        <end position="202"/>
    </location>
</feature>
<reference evidence="2 3" key="1">
    <citation type="submission" date="2019-08" db="EMBL/GenBank/DDBJ databases">
        <title>Whole genome of Aphis craccivora.</title>
        <authorList>
            <person name="Voronova N.V."/>
            <person name="Shulinski R.S."/>
            <person name="Bandarenka Y.V."/>
            <person name="Zhorov D.G."/>
            <person name="Warner D."/>
        </authorList>
    </citation>
    <scope>NUCLEOTIDE SEQUENCE [LARGE SCALE GENOMIC DNA]</scope>
    <source>
        <strain evidence="2">180601</strain>
        <tissue evidence="2">Whole Body</tissue>
    </source>
</reference>